<evidence type="ECO:0000256" key="1">
    <source>
        <dbReference type="SAM" id="MobiDB-lite"/>
    </source>
</evidence>
<dbReference type="Pfam" id="PF23197">
    <property type="entry name" value="IG_AIR9"/>
    <property type="match status" value="1"/>
</dbReference>
<evidence type="ECO:0000313" key="3">
    <source>
        <dbReference type="EMBL" id="KAA6368540.1"/>
    </source>
</evidence>
<feature type="region of interest" description="Disordered" evidence="1">
    <location>
        <begin position="273"/>
        <end position="300"/>
    </location>
</feature>
<feature type="compositionally biased region" description="Polar residues" evidence="1">
    <location>
        <begin position="8"/>
        <end position="29"/>
    </location>
</feature>
<sequence length="654" mass="73076">INEKSVASPRSQVSRVSQKGKSKNLQVEQDNNERKSIVSFARKSKIVDQSNKQISPQMFRGLNPTASIVSSQRANISQIDKTKKKKKQISEIEYTSLSKGPKTFTPRKEEIGFCIGVRITPRRDDGVKGETQIQYCKELVQASEPKFVSLQVMGKRQEGEDLKIETVYQGGDEGKSEFQWFCEETQEEQEEREAGIPGYYIGIGENLISGLTSQIPIQSTSSSSESQLQALQSSASSSSSLPLSTSPLLSQQFGFNLNLAGSHQPQATFPIMLSPKTVPKSNTPTVPRQGGATSPHLTADENKLSARDQLLRRNQPKQSPSNTIIQDGSQGSLLQMGAIDVVQGQSSSSRGIPPLATGQQGRSSQTTFSNPLLGVKSSNTPSGSKSNLVQPTQSAFDKFETDMRLENQQFFDPNQFALQNQLDQGEQQGKGPRLWFALPLMTYEQASAVQVCVGRRMRCVATPVRSDHVRGEPVELILEDKEIEASSPYAYKLRIIIGDTEKEEKRKEDEKRKEFDLEKKKRNEREKAREVMKEREKEKERRKEIDKLNKKDRQRELDKVQEKETATVFEVDKVSIVSNTLSIATSATGARRREEKMLEESPAISLSVPNDLQTLTQNVAVPFALPPVMLHQETFTDLLKVVIENIQDRERGGK</sequence>
<accession>A0A5J4UEK6</accession>
<feature type="region of interest" description="Disordered" evidence="1">
    <location>
        <begin position="342"/>
        <end position="390"/>
    </location>
</feature>
<protein>
    <recommendedName>
        <fullName evidence="2">AIR9-like A9 domain-containing protein</fullName>
    </recommendedName>
</protein>
<dbReference type="Proteomes" id="UP000324800">
    <property type="component" value="Unassembled WGS sequence"/>
</dbReference>
<dbReference type="EMBL" id="SNRW01017250">
    <property type="protein sequence ID" value="KAA6368540.1"/>
    <property type="molecule type" value="Genomic_DNA"/>
</dbReference>
<feature type="compositionally biased region" description="Polar residues" evidence="1">
    <location>
        <begin position="279"/>
        <end position="296"/>
    </location>
</feature>
<reference evidence="3 4" key="1">
    <citation type="submission" date="2019-03" db="EMBL/GenBank/DDBJ databases">
        <title>Single cell metagenomics reveals metabolic interactions within the superorganism composed of flagellate Streblomastix strix and complex community of Bacteroidetes bacteria on its surface.</title>
        <authorList>
            <person name="Treitli S.C."/>
            <person name="Kolisko M."/>
            <person name="Husnik F."/>
            <person name="Keeling P."/>
            <person name="Hampl V."/>
        </authorList>
    </citation>
    <scope>NUCLEOTIDE SEQUENCE [LARGE SCALE GENOMIC DNA]</scope>
    <source>
        <strain evidence="3">ST1C</strain>
    </source>
</reference>
<name>A0A5J4UEK6_9EUKA</name>
<feature type="region of interest" description="Disordered" evidence="1">
    <location>
        <begin position="523"/>
        <end position="543"/>
    </location>
</feature>
<evidence type="ECO:0000259" key="2">
    <source>
        <dbReference type="Pfam" id="PF23197"/>
    </source>
</evidence>
<proteinExistence type="predicted"/>
<dbReference type="AlphaFoldDB" id="A0A5J4UEK6"/>
<feature type="domain" description="AIR9-like A9" evidence="2">
    <location>
        <begin position="149"/>
        <end position="191"/>
    </location>
</feature>
<dbReference type="InterPro" id="IPR056284">
    <property type="entry name" value="AIR9-like_A9"/>
</dbReference>
<feature type="compositionally biased region" description="Polar residues" evidence="1">
    <location>
        <begin position="357"/>
        <end position="390"/>
    </location>
</feature>
<feature type="non-terminal residue" evidence="3">
    <location>
        <position position="1"/>
    </location>
</feature>
<feature type="non-terminal residue" evidence="3">
    <location>
        <position position="654"/>
    </location>
</feature>
<comment type="caution">
    <text evidence="3">The sequence shown here is derived from an EMBL/GenBank/DDBJ whole genome shotgun (WGS) entry which is preliminary data.</text>
</comment>
<gene>
    <name evidence="3" type="ORF">EZS28_035933</name>
</gene>
<evidence type="ECO:0000313" key="4">
    <source>
        <dbReference type="Proteomes" id="UP000324800"/>
    </source>
</evidence>
<feature type="region of interest" description="Disordered" evidence="1">
    <location>
        <begin position="1"/>
        <end position="33"/>
    </location>
</feature>
<dbReference type="OrthoDB" id="1904536at2759"/>
<organism evidence="3 4">
    <name type="scientific">Streblomastix strix</name>
    <dbReference type="NCBI Taxonomy" id="222440"/>
    <lineage>
        <taxon>Eukaryota</taxon>
        <taxon>Metamonada</taxon>
        <taxon>Preaxostyla</taxon>
        <taxon>Oxymonadida</taxon>
        <taxon>Streblomastigidae</taxon>
        <taxon>Streblomastix</taxon>
    </lineage>
</organism>